<feature type="transmembrane region" description="Helical" evidence="7">
    <location>
        <begin position="75"/>
        <end position="94"/>
    </location>
</feature>
<dbReference type="PANTHER" id="PTHR43744:SF8">
    <property type="entry name" value="SN-GLYCEROL-3-PHOSPHATE TRANSPORT SYSTEM PERMEASE PROTEIN UGPE"/>
    <property type="match status" value="1"/>
</dbReference>
<keyword evidence="3" id="KW-1003">Cell membrane</keyword>
<dbReference type="Pfam" id="PF00528">
    <property type="entry name" value="BPD_transp_1"/>
    <property type="match status" value="1"/>
</dbReference>
<dbReference type="OrthoDB" id="61122at2"/>
<evidence type="ECO:0000259" key="8">
    <source>
        <dbReference type="PROSITE" id="PS50928"/>
    </source>
</evidence>
<evidence type="ECO:0000313" key="9">
    <source>
        <dbReference type="EMBL" id="SCG74975.1"/>
    </source>
</evidence>
<feature type="transmembrane region" description="Helical" evidence="7">
    <location>
        <begin position="12"/>
        <end position="34"/>
    </location>
</feature>
<name>A0A1C5JWN2_9ACTN</name>
<feature type="transmembrane region" description="Helical" evidence="7">
    <location>
        <begin position="106"/>
        <end position="128"/>
    </location>
</feature>
<gene>
    <name evidence="9" type="ORF">GA0070613_5663</name>
</gene>
<dbReference type="EMBL" id="LT607754">
    <property type="protein sequence ID" value="SCG74975.1"/>
    <property type="molecule type" value="Genomic_DNA"/>
</dbReference>
<dbReference type="RefSeq" id="WP_089014983.1">
    <property type="nucleotide sequence ID" value="NZ_LT607754.1"/>
</dbReference>
<feature type="transmembrane region" description="Helical" evidence="7">
    <location>
        <begin position="140"/>
        <end position="162"/>
    </location>
</feature>
<dbReference type="InterPro" id="IPR000515">
    <property type="entry name" value="MetI-like"/>
</dbReference>
<comment type="subcellular location">
    <subcellularLocation>
        <location evidence="1 7">Cell membrane</location>
        <topology evidence="1 7">Multi-pass membrane protein</topology>
    </subcellularLocation>
</comment>
<dbReference type="PROSITE" id="PS50928">
    <property type="entry name" value="ABC_TM1"/>
    <property type="match status" value="1"/>
</dbReference>
<feature type="transmembrane region" description="Helical" evidence="7">
    <location>
        <begin position="246"/>
        <end position="268"/>
    </location>
</feature>
<keyword evidence="5 7" id="KW-1133">Transmembrane helix</keyword>
<feature type="transmembrane region" description="Helical" evidence="7">
    <location>
        <begin position="183"/>
        <end position="206"/>
    </location>
</feature>
<dbReference type="SUPFAM" id="SSF161098">
    <property type="entry name" value="MetI-like"/>
    <property type="match status" value="1"/>
</dbReference>
<protein>
    <submittedName>
        <fullName evidence="9">Carbohydrate ABC transporter membrane protein 2, CUT1 family</fullName>
    </submittedName>
</protein>
<sequence>MGPKRWRSSAGSAVRALILVVLFGASLYPIVFVVTSSLKTKSAFATNYFLPDRHVHLDNYRAAAGEVLPSVWNSVLVSTATVALVLACGVPAAYAFAWRRFRGQQLIYTVAICTMMVPAVLTFVPMFVLVRDLGLIDTQWALVLPYTAGTIGLSVFLLRAFFRAVPQELVEAAKLDGSGDLRVLWHVVLPLSLPTLATLVTLNVLWTWNQFLWPLVTISSEEQRPVPVALAFLTGDRYNVDYPQLMAGYVISALPLVVVLAITMRAFIRGMLSGALKA</sequence>
<evidence type="ECO:0000256" key="5">
    <source>
        <dbReference type="ARBA" id="ARBA00022989"/>
    </source>
</evidence>
<keyword evidence="2 7" id="KW-0813">Transport</keyword>
<evidence type="ECO:0000256" key="3">
    <source>
        <dbReference type="ARBA" id="ARBA00022475"/>
    </source>
</evidence>
<evidence type="ECO:0000256" key="2">
    <source>
        <dbReference type="ARBA" id="ARBA00022448"/>
    </source>
</evidence>
<dbReference type="Proteomes" id="UP000198221">
    <property type="component" value="Chromosome I"/>
</dbReference>
<keyword evidence="6 7" id="KW-0472">Membrane</keyword>
<evidence type="ECO:0000256" key="1">
    <source>
        <dbReference type="ARBA" id="ARBA00004651"/>
    </source>
</evidence>
<dbReference type="GO" id="GO:0005886">
    <property type="term" value="C:plasma membrane"/>
    <property type="evidence" value="ECO:0007669"/>
    <property type="project" value="UniProtKB-SubCell"/>
</dbReference>
<dbReference type="InterPro" id="IPR035906">
    <property type="entry name" value="MetI-like_sf"/>
</dbReference>
<evidence type="ECO:0000256" key="4">
    <source>
        <dbReference type="ARBA" id="ARBA00022692"/>
    </source>
</evidence>
<evidence type="ECO:0000313" key="10">
    <source>
        <dbReference type="Proteomes" id="UP000198221"/>
    </source>
</evidence>
<evidence type="ECO:0000256" key="7">
    <source>
        <dbReference type="RuleBase" id="RU363032"/>
    </source>
</evidence>
<comment type="similarity">
    <text evidence="7">Belongs to the binding-protein-dependent transport system permease family.</text>
</comment>
<dbReference type="Gene3D" id="1.10.3720.10">
    <property type="entry name" value="MetI-like"/>
    <property type="match status" value="1"/>
</dbReference>
<keyword evidence="4 7" id="KW-0812">Transmembrane</keyword>
<dbReference type="PANTHER" id="PTHR43744">
    <property type="entry name" value="ABC TRANSPORTER PERMEASE PROTEIN MG189-RELATED-RELATED"/>
    <property type="match status" value="1"/>
</dbReference>
<organism evidence="9 10">
    <name type="scientific">Micromonospora inositola</name>
    <dbReference type="NCBI Taxonomy" id="47865"/>
    <lineage>
        <taxon>Bacteria</taxon>
        <taxon>Bacillati</taxon>
        <taxon>Actinomycetota</taxon>
        <taxon>Actinomycetes</taxon>
        <taxon>Micromonosporales</taxon>
        <taxon>Micromonosporaceae</taxon>
        <taxon>Micromonospora</taxon>
    </lineage>
</organism>
<dbReference type="AlphaFoldDB" id="A0A1C5JWN2"/>
<accession>A0A1C5JWN2</accession>
<proteinExistence type="inferred from homology"/>
<dbReference type="GO" id="GO:0055085">
    <property type="term" value="P:transmembrane transport"/>
    <property type="evidence" value="ECO:0007669"/>
    <property type="project" value="InterPro"/>
</dbReference>
<feature type="domain" description="ABC transmembrane type-1" evidence="8">
    <location>
        <begin position="71"/>
        <end position="263"/>
    </location>
</feature>
<reference evidence="10" key="1">
    <citation type="submission" date="2016-06" db="EMBL/GenBank/DDBJ databases">
        <authorList>
            <person name="Varghese N."/>
            <person name="Submissions Spin"/>
        </authorList>
    </citation>
    <scope>NUCLEOTIDE SEQUENCE [LARGE SCALE GENOMIC DNA]</scope>
    <source>
        <strain evidence="10">DSM 43819</strain>
    </source>
</reference>
<dbReference type="CDD" id="cd06261">
    <property type="entry name" value="TM_PBP2"/>
    <property type="match status" value="1"/>
</dbReference>
<evidence type="ECO:0000256" key="6">
    <source>
        <dbReference type="ARBA" id="ARBA00023136"/>
    </source>
</evidence>
<keyword evidence="10" id="KW-1185">Reference proteome</keyword>